<reference evidence="2 3" key="1">
    <citation type="submission" date="2017-03" db="EMBL/GenBank/DDBJ databases">
        <title>Genomes of endolithic fungi from Antarctica.</title>
        <authorList>
            <person name="Coleine C."/>
            <person name="Masonjones S."/>
            <person name="Stajich J.E."/>
        </authorList>
    </citation>
    <scope>NUCLEOTIDE SEQUENCE [LARGE SCALE GENOMIC DNA]</scope>
    <source>
        <strain evidence="2 3">CCFEE 6314</strain>
    </source>
</reference>
<feature type="compositionally biased region" description="Acidic residues" evidence="1">
    <location>
        <begin position="373"/>
        <end position="382"/>
    </location>
</feature>
<dbReference type="EMBL" id="NAJM01000031">
    <property type="protein sequence ID" value="RVX69199.1"/>
    <property type="molecule type" value="Genomic_DNA"/>
</dbReference>
<dbReference type="Proteomes" id="UP000288859">
    <property type="component" value="Unassembled WGS sequence"/>
</dbReference>
<gene>
    <name evidence="2" type="ORF">B0A52_07175</name>
</gene>
<name>A0A438N0F2_EXOME</name>
<evidence type="ECO:0000256" key="1">
    <source>
        <dbReference type="SAM" id="MobiDB-lite"/>
    </source>
</evidence>
<dbReference type="OrthoDB" id="5380370at2759"/>
<feature type="compositionally biased region" description="Basic and acidic residues" evidence="1">
    <location>
        <begin position="356"/>
        <end position="369"/>
    </location>
</feature>
<comment type="caution">
    <text evidence="2">The sequence shown here is derived from an EMBL/GenBank/DDBJ whole genome shotgun (WGS) entry which is preliminary data.</text>
</comment>
<accession>A0A438N0F2</accession>
<evidence type="ECO:0000313" key="2">
    <source>
        <dbReference type="EMBL" id="RVX69199.1"/>
    </source>
</evidence>
<protein>
    <recommendedName>
        <fullName evidence="4">Mucin</fullName>
    </recommendedName>
</protein>
<feature type="region of interest" description="Disordered" evidence="1">
    <location>
        <begin position="44"/>
        <end position="91"/>
    </location>
</feature>
<proteinExistence type="predicted"/>
<dbReference type="VEuPathDB" id="FungiDB:PV10_03267"/>
<feature type="region of interest" description="Disordered" evidence="1">
    <location>
        <begin position="341"/>
        <end position="383"/>
    </location>
</feature>
<sequence>MRRHSTSRVHSACSPIDFENYQSLPPALRRKYFSSLERLRLAQDGNENCLPPPAPSSRLSIPRPNSRPHHTSPFLSRLSHLDNNSLQPNSRLTGNRLQKKLRPTKAIVEPIPAPSIHWFTSLPPPVQRRLFSRQECDQYSRTTNALILDAADETLRRRSWHANRSLGPVLHPKQPRADLSKDDFGYLCEKDADSGVDMGDYTVNNFPWMENDRELDLRLVDYHEAIAQTARRTSMMGDARRPSRRKTSLSSISIRLGRTSTSSSRVQVDSPPMPGFPIATSGTTSPSLPMQHIGSQASFSSIDPRPTHYQDPAARLKLRLYLASPQKFDEAVEFGFPSVQAKSPRTPVRPMTSPARAEDNNRTFFHDDTPELSGDEGDDLDEPDHMYDPRTPEDPFFHMHRPTPKMSVDGLSVMRPSIPRRLPEAYGRGTSSDREMTLHMTLTRPDLRDPEAKPSEPANINKIPLDRPELHLDGDPTSIWDTLPAEESKVKRLLRKLRLK</sequence>
<feature type="compositionally biased region" description="Polar residues" evidence="1">
    <location>
        <begin position="81"/>
        <end position="91"/>
    </location>
</feature>
<organism evidence="2 3">
    <name type="scientific">Exophiala mesophila</name>
    <name type="common">Black yeast-like fungus</name>
    <dbReference type="NCBI Taxonomy" id="212818"/>
    <lineage>
        <taxon>Eukaryota</taxon>
        <taxon>Fungi</taxon>
        <taxon>Dikarya</taxon>
        <taxon>Ascomycota</taxon>
        <taxon>Pezizomycotina</taxon>
        <taxon>Eurotiomycetes</taxon>
        <taxon>Chaetothyriomycetidae</taxon>
        <taxon>Chaetothyriales</taxon>
        <taxon>Herpotrichiellaceae</taxon>
        <taxon>Exophiala</taxon>
    </lineage>
</organism>
<dbReference type="AlphaFoldDB" id="A0A438N0F2"/>
<evidence type="ECO:0000313" key="3">
    <source>
        <dbReference type="Proteomes" id="UP000288859"/>
    </source>
</evidence>
<evidence type="ECO:0008006" key="4">
    <source>
        <dbReference type="Google" id="ProtNLM"/>
    </source>
</evidence>
<feature type="region of interest" description="Disordered" evidence="1">
    <location>
        <begin position="448"/>
        <end position="469"/>
    </location>
</feature>